<dbReference type="InterPro" id="IPR025737">
    <property type="entry name" value="FApF"/>
</dbReference>
<keyword evidence="1" id="KW-0732">Signal</keyword>
<gene>
    <name evidence="2" type="ORF">NM125_08685</name>
</gene>
<dbReference type="RefSeq" id="WP_255134517.1">
    <property type="nucleotide sequence ID" value="NZ_JANDBC010000001.1"/>
</dbReference>
<evidence type="ECO:0000313" key="2">
    <source>
        <dbReference type="EMBL" id="MCP9291654.1"/>
    </source>
</evidence>
<keyword evidence="3" id="KW-1185">Reference proteome</keyword>
<dbReference type="AlphaFoldDB" id="A0A9X2L3J7"/>
<name>A0A9X2L3J7_9BACT</name>
<protein>
    <submittedName>
        <fullName evidence="2">Transporter</fullName>
    </submittedName>
</protein>
<evidence type="ECO:0000256" key="1">
    <source>
        <dbReference type="SAM" id="SignalP"/>
    </source>
</evidence>
<dbReference type="EMBL" id="JANDBC010000001">
    <property type="protein sequence ID" value="MCP9291654.1"/>
    <property type="molecule type" value="Genomic_DNA"/>
</dbReference>
<sequence length="254" mass="27448">MKYTHLITAFCFVLISNHAIAQENYTPDRPGIGNGSYVVEAGIFGLETGVQLSTGNAVNQFDIGQMLLRFGVMENLELRALLNSYSTQYFDQTDAVNSGFQDLGLAAKYKLYETEDGQTRISTIGKISVPVGASAFTNDEIVPTLFLVGDQSLTNNLSLSSNLGYTFGVGDLSDNWLFTLTPGFSFPNQQNLSAYAGYAGIYDGNNVNLHYAEAGLALVVNDGAQLDLNAGYELEQESFFIGIGFAQGFATARN</sequence>
<comment type="caution">
    <text evidence="2">The sequence shown here is derived from an EMBL/GenBank/DDBJ whole genome shotgun (WGS) entry which is preliminary data.</text>
</comment>
<dbReference type="Proteomes" id="UP001139125">
    <property type="component" value="Unassembled WGS sequence"/>
</dbReference>
<organism evidence="2 3">
    <name type="scientific">Gracilimonas sediminicola</name>
    <dbReference type="NCBI Taxonomy" id="2952158"/>
    <lineage>
        <taxon>Bacteria</taxon>
        <taxon>Pseudomonadati</taxon>
        <taxon>Balneolota</taxon>
        <taxon>Balneolia</taxon>
        <taxon>Balneolales</taxon>
        <taxon>Balneolaceae</taxon>
        <taxon>Gracilimonas</taxon>
    </lineage>
</organism>
<reference evidence="2" key="1">
    <citation type="submission" date="2022-06" db="EMBL/GenBank/DDBJ databases">
        <title>Gracilimonas sp. CAU 1638 isolated from sea sediment.</title>
        <authorList>
            <person name="Kim W."/>
        </authorList>
    </citation>
    <scope>NUCLEOTIDE SEQUENCE</scope>
    <source>
        <strain evidence="2">CAU 1638</strain>
    </source>
</reference>
<evidence type="ECO:0000313" key="3">
    <source>
        <dbReference type="Proteomes" id="UP001139125"/>
    </source>
</evidence>
<dbReference type="Pfam" id="PF13557">
    <property type="entry name" value="Phenol_MetA_deg"/>
    <property type="match status" value="1"/>
</dbReference>
<proteinExistence type="predicted"/>
<accession>A0A9X2L3J7</accession>
<feature type="chain" id="PRO_5040892187" evidence="1">
    <location>
        <begin position="22"/>
        <end position="254"/>
    </location>
</feature>
<feature type="signal peptide" evidence="1">
    <location>
        <begin position="1"/>
        <end position="21"/>
    </location>
</feature>